<dbReference type="InterPro" id="IPR000315">
    <property type="entry name" value="Znf_B-box"/>
</dbReference>
<evidence type="ECO:0000256" key="1">
    <source>
        <dbReference type="PROSITE-ProRule" id="PRU00024"/>
    </source>
</evidence>
<dbReference type="Gene3D" id="1.10.150.50">
    <property type="entry name" value="Transcription Factor, Ets-1"/>
    <property type="match status" value="1"/>
</dbReference>
<dbReference type="InterPro" id="IPR001660">
    <property type="entry name" value="SAM"/>
</dbReference>
<dbReference type="AlphaFoldDB" id="A0A9W6TLM9"/>
<dbReference type="GO" id="GO:0008270">
    <property type="term" value="F:zinc ion binding"/>
    <property type="evidence" value="ECO:0007669"/>
    <property type="project" value="UniProtKB-KW"/>
</dbReference>
<dbReference type="PROSITE" id="PS50119">
    <property type="entry name" value="ZF_BBOX"/>
    <property type="match status" value="1"/>
</dbReference>
<evidence type="ECO:0000313" key="4">
    <source>
        <dbReference type="EMBL" id="GMF15790.1"/>
    </source>
</evidence>
<dbReference type="SMART" id="SM00454">
    <property type="entry name" value="SAM"/>
    <property type="match status" value="1"/>
</dbReference>
<organism evidence="4 5">
    <name type="scientific">Phytophthora lilii</name>
    <dbReference type="NCBI Taxonomy" id="2077276"/>
    <lineage>
        <taxon>Eukaryota</taxon>
        <taxon>Sar</taxon>
        <taxon>Stramenopiles</taxon>
        <taxon>Oomycota</taxon>
        <taxon>Peronosporomycetes</taxon>
        <taxon>Peronosporales</taxon>
        <taxon>Peronosporaceae</taxon>
        <taxon>Phytophthora</taxon>
    </lineage>
</organism>
<dbReference type="CDD" id="cd19757">
    <property type="entry name" value="Bbox1"/>
    <property type="match status" value="1"/>
</dbReference>
<gene>
    <name evidence="4" type="ORF">Plil01_000550000</name>
</gene>
<reference evidence="4" key="1">
    <citation type="submission" date="2023-04" db="EMBL/GenBank/DDBJ databases">
        <title>Phytophthora lilii NBRC 32176.</title>
        <authorList>
            <person name="Ichikawa N."/>
            <person name="Sato H."/>
            <person name="Tonouchi N."/>
        </authorList>
    </citation>
    <scope>NUCLEOTIDE SEQUENCE</scope>
    <source>
        <strain evidence="4">NBRC 32176</strain>
    </source>
</reference>
<keyword evidence="1" id="KW-0863">Zinc-finger</keyword>
<feature type="region of interest" description="Disordered" evidence="2">
    <location>
        <begin position="175"/>
        <end position="198"/>
    </location>
</feature>
<dbReference type="OrthoDB" id="10252354at2759"/>
<feature type="domain" description="B box-type" evidence="3">
    <location>
        <begin position="39"/>
        <end position="87"/>
    </location>
</feature>
<keyword evidence="5" id="KW-1185">Reference proteome</keyword>
<comment type="caution">
    <text evidence="4">The sequence shown here is derived from an EMBL/GenBank/DDBJ whole genome shotgun (WGS) entry which is preliminary data.</text>
</comment>
<dbReference type="Proteomes" id="UP001165083">
    <property type="component" value="Unassembled WGS sequence"/>
</dbReference>
<dbReference type="InterPro" id="IPR013761">
    <property type="entry name" value="SAM/pointed_sf"/>
</dbReference>
<dbReference type="SUPFAM" id="SSF47769">
    <property type="entry name" value="SAM/Pointed domain"/>
    <property type="match status" value="1"/>
</dbReference>
<accession>A0A9W6TLM9</accession>
<keyword evidence="1" id="KW-0479">Metal-binding</keyword>
<name>A0A9W6TLM9_9STRA</name>
<evidence type="ECO:0000259" key="3">
    <source>
        <dbReference type="PROSITE" id="PS50119"/>
    </source>
</evidence>
<dbReference type="SMART" id="SM00336">
    <property type="entry name" value="BBOX"/>
    <property type="match status" value="1"/>
</dbReference>
<dbReference type="Pfam" id="PF00643">
    <property type="entry name" value="zf-B_box"/>
    <property type="match status" value="1"/>
</dbReference>
<proteinExistence type="predicted"/>
<evidence type="ECO:0000313" key="5">
    <source>
        <dbReference type="Proteomes" id="UP001165083"/>
    </source>
</evidence>
<keyword evidence="1" id="KW-0862">Zinc</keyword>
<dbReference type="Pfam" id="PF07647">
    <property type="entry name" value="SAM_2"/>
    <property type="match status" value="1"/>
</dbReference>
<evidence type="ECO:0000256" key="2">
    <source>
        <dbReference type="SAM" id="MobiDB-lite"/>
    </source>
</evidence>
<sequence>MKTPPQAADTCLYGSVVGMSKLLALDLEDNQSPQLSPSARAPTCDECEQSPARVTCDACGLVYCVECDAHRHRKGKLQLHQRELLPATATETPEVEESDGDTGNVVAKWKICDVCDWLQAHDLELFVEEARRQKLTGATLLSSGGLDRFLDAAAGVSRGHKKKLQREVLKLQNSEGNSVVERKLSPAPAPSPPISRASNSMRRIGLDLRVDVQPVVATPPPRRATSVNPLGLGQLKIDVGEGDRGAISAPKRSTGGRPTSAALGLDIAQVKKEEKTVAASFDFSATGRLQTQGFEIDVRMNSCVISRSLFALVV</sequence>
<protein>
    <submittedName>
        <fullName evidence="4">Unnamed protein product</fullName>
    </submittedName>
</protein>
<dbReference type="EMBL" id="BSXW01000230">
    <property type="protein sequence ID" value="GMF15790.1"/>
    <property type="molecule type" value="Genomic_DNA"/>
</dbReference>